<evidence type="ECO:0000256" key="4">
    <source>
        <dbReference type="ARBA" id="ARBA00022553"/>
    </source>
</evidence>
<evidence type="ECO:0000313" key="17">
    <source>
        <dbReference type="Proteomes" id="UP001057498"/>
    </source>
</evidence>
<feature type="domain" description="PAS" evidence="14">
    <location>
        <begin position="110"/>
        <end position="180"/>
    </location>
</feature>
<keyword evidence="10 13" id="KW-1133">Transmembrane helix</keyword>
<dbReference type="InterPro" id="IPR035965">
    <property type="entry name" value="PAS-like_dom_sf"/>
</dbReference>
<organism evidence="16 17">
    <name type="scientific">Sphaerotilus microaerophilus</name>
    <dbReference type="NCBI Taxonomy" id="2914710"/>
    <lineage>
        <taxon>Bacteria</taxon>
        <taxon>Pseudomonadati</taxon>
        <taxon>Pseudomonadota</taxon>
        <taxon>Betaproteobacteria</taxon>
        <taxon>Burkholderiales</taxon>
        <taxon>Sphaerotilaceae</taxon>
        <taxon>Sphaerotilus</taxon>
    </lineage>
</organism>
<evidence type="ECO:0000256" key="12">
    <source>
        <dbReference type="ARBA" id="ARBA00023136"/>
    </source>
</evidence>
<name>A0ABN6PJT4_9BURK</name>
<dbReference type="SMART" id="SM00091">
    <property type="entry name" value="PAS"/>
    <property type="match status" value="3"/>
</dbReference>
<dbReference type="InterPro" id="IPR000700">
    <property type="entry name" value="PAS-assoc_C"/>
</dbReference>
<dbReference type="InterPro" id="IPR038318">
    <property type="entry name" value="KdpD_sf"/>
</dbReference>
<evidence type="ECO:0000256" key="3">
    <source>
        <dbReference type="ARBA" id="ARBA00012438"/>
    </source>
</evidence>
<gene>
    <name evidence="16" type="ORF">CATMQ487_23610</name>
</gene>
<evidence type="ECO:0000259" key="14">
    <source>
        <dbReference type="PROSITE" id="PS50112"/>
    </source>
</evidence>
<proteinExistence type="predicted"/>
<evidence type="ECO:0000259" key="15">
    <source>
        <dbReference type="PROSITE" id="PS50113"/>
    </source>
</evidence>
<evidence type="ECO:0000256" key="6">
    <source>
        <dbReference type="ARBA" id="ARBA00022692"/>
    </source>
</evidence>
<keyword evidence="11" id="KW-0902">Two-component regulatory system</keyword>
<keyword evidence="17" id="KW-1185">Reference proteome</keyword>
<keyword evidence="4" id="KW-0597">Phosphoprotein</keyword>
<dbReference type="InterPro" id="IPR001610">
    <property type="entry name" value="PAC"/>
</dbReference>
<keyword evidence="5" id="KW-0808">Transferase</keyword>
<feature type="domain" description="PAC" evidence="15">
    <location>
        <begin position="310"/>
        <end position="365"/>
    </location>
</feature>
<dbReference type="NCBIfam" id="TIGR00229">
    <property type="entry name" value="sensory_box"/>
    <property type="match status" value="3"/>
</dbReference>
<evidence type="ECO:0000256" key="13">
    <source>
        <dbReference type="SAM" id="Phobius"/>
    </source>
</evidence>
<keyword evidence="7" id="KW-0547">Nucleotide-binding</keyword>
<dbReference type="PROSITE" id="PS50112">
    <property type="entry name" value="PAS"/>
    <property type="match status" value="3"/>
</dbReference>
<dbReference type="InterPro" id="IPR013655">
    <property type="entry name" value="PAS_fold_3"/>
</dbReference>
<dbReference type="CDD" id="cd00130">
    <property type="entry name" value="PAS"/>
    <property type="match status" value="3"/>
</dbReference>
<evidence type="ECO:0000256" key="7">
    <source>
        <dbReference type="ARBA" id="ARBA00022741"/>
    </source>
</evidence>
<dbReference type="Proteomes" id="UP001057498">
    <property type="component" value="Chromosome"/>
</dbReference>
<dbReference type="Gene3D" id="2.10.70.100">
    <property type="match status" value="1"/>
</dbReference>
<dbReference type="InterPro" id="IPR013767">
    <property type="entry name" value="PAS_fold"/>
</dbReference>
<dbReference type="EMBL" id="AP025730">
    <property type="protein sequence ID" value="BDI05391.1"/>
    <property type="molecule type" value="Genomic_DNA"/>
</dbReference>
<feature type="domain" description="PAS" evidence="14">
    <location>
        <begin position="237"/>
        <end position="290"/>
    </location>
</feature>
<evidence type="ECO:0000256" key="2">
    <source>
        <dbReference type="ARBA" id="ARBA00004141"/>
    </source>
</evidence>
<dbReference type="SMART" id="SM00086">
    <property type="entry name" value="PAC"/>
    <property type="match status" value="3"/>
</dbReference>
<dbReference type="InterPro" id="IPR052162">
    <property type="entry name" value="Sensor_kinase/Photoreceptor"/>
</dbReference>
<keyword evidence="6 13" id="KW-0812">Transmembrane</keyword>
<sequence length="555" mass="62285">MWLSSRLLLALALPLLACALQWLLWDAFIQPYAWFLFFPAALGSAWLGGWRGGVVGTGVGAVLAWSVFIAPGLSGQRPALSSALSVVVFIATGLLFARLFERARRAQHHRAARAEAIFERAPVGIAELGMDGRWRQVNDRFCEILGYSREELLALGPGAITHPDEVAQDQAFRERMFSGNVPTLTRDRRFLRKDGSTGWLRLTINLVCQPDGAPDYFISVIEDFSARWQAEVAQADSDRRYRELVQSVNSAIFHWAPDGRILFANQFAQGLFGWSAEEFVGQPIGMIVPERDSTGVDLSGLVADIAAHPGRFESTINENIRRDGRRLWMTWTNRALLDEQGRVTGILSVGNDVTQARQAEAALREREQRVRFALETSRIGTWEVDVQARTAHHSALVERIFGYEQPLPQWNGDVFLQHVHPDDRAHVAESFQAAVAQRSNWDFECRIHRADGALRWILAAGRCSGGEDGVPLRLAGILQDITERKNAEIEVHRQTLEVHRRNEELERFNRASVGRELQMVELKRRINQLNSELGRGPEYNLSFLEDQGAGGGVRP</sequence>
<dbReference type="Pfam" id="PF00989">
    <property type="entry name" value="PAS"/>
    <property type="match status" value="1"/>
</dbReference>
<dbReference type="Gene3D" id="3.30.450.20">
    <property type="entry name" value="PAS domain"/>
    <property type="match status" value="3"/>
</dbReference>
<dbReference type="RefSeq" id="WP_251973429.1">
    <property type="nucleotide sequence ID" value="NZ_AP025730.1"/>
</dbReference>
<evidence type="ECO:0000256" key="11">
    <source>
        <dbReference type="ARBA" id="ARBA00023012"/>
    </source>
</evidence>
<evidence type="ECO:0000256" key="9">
    <source>
        <dbReference type="ARBA" id="ARBA00022840"/>
    </source>
</evidence>
<dbReference type="Pfam" id="PF08447">
    <property type="entry name" value="PAS_3"/>
    <property type="match status" value="2"/>
</dbReference>
<evidence type="ECO:0000313" key="16">
    <source>
        <dbReference type="EMBL" id="BDI05391.1"/>
    </source>
</evidence>
<evidence type="ECO:0000256" key="5">
    <source>
        <dbReference type="ARBA" id="ARBA00022679"/>
    </source>
</evidence>
<feature type="domain" description="PAC" evidence="15">
    <location>
        <begin position="184"/>
        <end position="236"/>
    </location>
</feature>
<feature type="transmembrane region" description="Helical" evidence="13">
    <location>
        <begin position="79"/>
        <end position="100"/>
    </location>
</feature>
<comment type="catalytic activity">
    <reaction evidence="1">
        <text>ATP + protein L-histidine = ADP + protein N-phospho-L-histidine.</text>
        <dbReference type="EC" id="2.7.13.3"/>
    </reaction>
</comment>
<evidence type="ECO:0000256" key="1">
    <source>
        <dbReference type="ARBA" id="ARBA00000085"/>
    </source>
</evidence>
<evidence type="ECO:0000256" key="10">
    <source>
        <dbReference type="ARBA" id="ARBA00022989"/>
    </source>
</evidence>
<dbReference type="EC" id="2.7.13.3" evidence="3"/>
<dbReference type="SUPFAM" id="SSF55785">
    <property type="entry name" value="PYP-like sensor domain (PAS domain)"/>
    <property type="match status" value="3"/>
</dbReference>
<dbReference type="InterPro" id="IPR025201">
    <property type="entry name" value="KdpD_TM"/>
</dbReference>
<accession>A0ABN6PJT4</accession>
<dbReference type="InterPro" id="IPR000014">
    <property type="entry name" value="PAS"/>
</dbReference>
<reference evidence="16" key="1">
    <citation type="submission" date="2022-04" db="EMBL/GenBank/DDBJ databases">
        <title>Whole genome sequence of Sphaerotilus sp. FB-5.</title>
        <authorList>
            <person name="Takeda M."/>
            <person name="Narihara S."/>
            <person name="Akimoto M."/>
            <person name="Akimoto R."/>
            <person name="Nishiyashiki S."/>
            <person name="Murakami T."/>
        </authorList>
    </citation>
    <scope>NUCLEOTIDE SEQUENCE</scope>
    <source>
        <strain evidence="16">FB-5</strain>
    </source>
</reference>
<protein>
    <recommendedName>
        <fullName evidence="3">histidine kinase</fullName>
        <ecNumber evidence="3">2.7.13.3</ecNumber>
    </recommendedName>
</protein>
<feature type="transmembrane region" description="Helical" evidence="13">
    <location>
        <begin position="54"/>
        <end position="73"/>
    </location>
</feature>
<dbReference type="PROSITE" id="PS50113">
    <property type="entry name" value="PAC"/>
    <property type="match status" value="3"/>
</dbReference>
<keyword evidence="12 13" id="KW-0472">Membrane</keyword>
<evidence type="ECO:0000256" key="8">
    <source>
        <dbReference type="ARBA" id="ARBA00022777"/>
    </source>
</evidence>
<comment type="subcellular location">
    <subcellularLocation>
        <location evidence="2">Membrane</location>
        <topology evidence="2">Multi-pass membrane protein</topology>
    </subcellularLocation>
</comment>
<dbReference type="Gene3D" id="1.20.120.620">
    <property type="entry name" value="Backbone structure of the membrane domain of e. Coli histidine kinase receptor kdpd"/>
    <property type="match status" value="1"/>
</dbReference>
<dbReference type="PANTHER" id="PTHR43304:SF1">
    <property type="entry name" value="PAC DOMAIN-CONTAINING PROTEIN"/>
    <property type="match status" value="1"/>
</dbReference>
<keyword evidence="9" id="KW-0067">ATP-binding</keyword>
<keyword evidence="8" id="KW-0418">Kinase</keyword>
<feature type="domain" description="PAC" evidence="15">
    <location>
        <begin position="441"/>
        <end position="493"/>
    </location>
</feature>
<dbReference type="PANTHER" id="PTHR43304">
    <property type="entry name" value="PHYTOCHROME-LIKE PROTEIN CPH1"/>
    <property type="match status" value="1"/>
</dbReference>
<dbReference type="Pfam" id="PF13493">
    <property type="entry name" value="DUF4118"/>
    <property type="match status" value="1"/>
</dbReference>
<feature type="domain" description="PAS" evidence="14">
    <location>
        <begin position="366"/>
        <end position="438"/>
    </location>
</feature>